<feature type="domain" description="PDZ" evidence="17">
    <location>
        <begin position="263"/>
        <end position="365"/>
    </location>
</feature>
<gene>
    <name evidence="18" type="ORF">ENN98_02950</name>
</gene>
<evidence type="ECO:0000256" key="4">
    <source>
        <dbReference type="ARBA" id="ARBA00013035"/>
    </source>
</evidence>
<evidence type="ECO:0000259" key="17">
    <source>
        <dbReference type="PROSITE" id="PS50106"/>
    </source>
</evidence>
<evidence type="ECO:0000256" key="5">
    <source>
        <dbReference type="ARBA" id="ARBA00013958"/>
    </source>
</evidence>
<keyword evidence="12" id="KW-0346">Stress response</keyword>
<comment type="caution">
    <text evidence="18">The sequence shown here is derived from an EMBL/GenBank/DDBJ whole genome shotgun (WGS) entry which is preliminary data.</text>
</comment>
<name>A0A7C2XQV5_9BACT</name>
<feature type="chain" id="PRO_5039628946" description="Probable periplasmic serine endoprotease DegP-like" evidence="16">
    <location>
        <begin position="39"/>
        <end position="484"/>
    </location>
</feature>
<feature type="domain" description="PDZ" evidence="17">
    <location>
        <begin position="371"/>
        <end position="474"/>
    </location>
</feature>
<evidence type="ECO:0000256" key="15">
    <source>
        <dbReference type="PIRSR" id="PIRSR611782-2"/>
    </source>
</evidence>
<organism evidence="18">
    <name type="scientific">Desulfurivibrio alkaliphilus</name>
    <dbReference type="NCBI Taxonomy" id="427923"/>
    <lineage>
        <taxon>Bacteria</taxon>
        <taxon>Pseudomonadati</taxon>
        <taxon>Thermodesulfobacteriota</taxon>
        <taxon>Desulfobulbia</taxon>
        <taxon>Desulfobulbales</taxon>
        <taxon>Desulfobulbaceae</taxon>
        <taxon>Desulfurivibrio</taxon>
    </lineage>
</organism>
<dbReference type="Gene3D" id="2.30.42.10">
    <property type="match status" value="2"/>
</dbReference>
<evidence type="ECO:0000256" key="16">
    <source>
        <dbReference type="SAM" id="SignalP"/>
    </source>
</evidence>
<feature type="binding site" evidence="15">
    <location>
        <position position="156"/>
    </location>
    <ligand>
        <name>substrate</name>
    </ligand>
</feature>
<dbReference type="Gene3D" id="2.40.10.120">
    <property type="match status" value="1"/>
</dbReference>
<evidence type="ECO:0000256" key="6">
    <source>
        <dbReference type="ARBA" id="ARBA00022670"/>
    </source>
</evidence>
<evidence type="ECO:0000256" key="2">
    <source>
        <dbReference type="ARBA" id="ARBA00004418"/>
    </source>
</evidence>
<dbReference type="SUPFAM" id="SSF50494">
    <property type="entry name" value="Trypsin-like serine proteases"/>
    <property type="match status" value="1"/>
</dbReference>
<evidence type="ECO:0000256" key="12">
    <source>
        <dbReference type="ARBA" id="ARBA00023016"/>
    </source>
</evidence>
<dbReference type="Proteomes" id="UP000885986">
    <property type="component" value="Unassembled WGS sequence"/>
</dbReference>
<feature type="binding site" evidence="15">
    <location>
        <position position="126"/>
    </location>
    <ligand>
        <name>substrate</name>
    </ligand>
</feature>
<dbReference type="InterPro" id="IPR011782">
    <property type="entry name" value="Pept_S1C_Do"/>
</dbReference>
<feature type="active site" description="Charge relay system" evidence="14">
    <location>
        <position position="156"/>
    </location>
</feature>
<dbReference type="FunFam" id="2.40.10.120:FF:000007">
    <property type="entry name" value="Periplasmic serine endoprotease DegP-like"/>
    <property type="match status" value="1"/>
</dbReference>
<evidence type="ECO:0000256" key="9">
    <source>
        <dbReference type="ARBA" id="ARBA00022764"/>
    </source>
</evidence>
<dbReference type="Pfam" id="PF13180">
    <property type="entry name" value="PDZ_2"/>
    <property type="match status" value="1"/>
</dbReference>
<proteinExistence type="inferred from homology"/>
<evidence type="ECO:0000256" key="14">
    <source>
        <dbReference type="PIRSR" id="PIRSR611782-1"/>
    </source>
</evidence>
<dbReference type="Pfam" id="PF17820">
    <property type="entry name" value="PDZ_6"/>
    <property type="match status" value="1"/>
</dbReference>
<feature type="active site" description="Charge relay system" evidence="14">
    <location>
        <position position="230"/>
    </location>
</feature>
<dbReference type="InterPro" id="IPR041489">
    <property type="entry name" value="PDZ_6"/>
</dbReference>
<evidence type="ECO:0000256" key="11">
    <source>
        <dbReference type="ARBA" id="ARBA00022825"/>
    </source>
</evidence>
<dbReference type="NCBIfam" id="TIGR02037">
    <property type="entry name" value="degP_htrA_DO"/>
    <property type="match status" value="1"/>
</dbReference>
<dbReference type="PROSITE" id="PS50106">
    <property type="entry name" value="PDZ"/>
    <property type="match status" value="2"/>
</dbReference>
<dbReference type="SUPFAM" id="SSF50156">
    <property type="entry name" value="PDZ domain-like"/>
    <property type="match status" value="2"/>
</dbReference>
<dbReference type="EC" id="3.4.21.107" evidence="4"/>
<keyword evidence="9" id="KW-0574">Periplasm</keyword>
<feature type="binding site" evidence="15">
    <location>
        <begin position="228"/>
        <end position="230"/>
    </location>
    <ligand>
        <name>substrate</name>
    </ligand>
</feature>
<evidence type="ECO:0000256" key="3">
    <source>
        <dbReference type="ARBA" id="ARBA00010541"/>
    </source>
</evidence>
<comment type="similarity">
    <text evidence="3">Belongs to the peptidase S1C family.</text>
</comment>
<sequence>MNPNALPVFTVRRAALLGAAFCWLLVLALAVAPAQARAAAPASFADLAEQLGPSVVNIYTTQTVKTPGLPQQFFFDGENLPEMFRRFFEMPSPHPRQQQPPREMRRTSLGSGVIISPDGYIVTNNHVVENADSINIRLTNFEEYDAKIVGRDPKTDLALLKIEAKNSLPAVRMGDSEALRVGDWVLAIGNPFGFEQTVTAGIVSGKGRSLGSGPYENFIQTDASINPGNSGGPLFNLQGEMVGINTAIYSRGGGNIGIGFAIPVNMAKNIVGQIQEHGVVTRGWLGVMIQHVTPDLARHLKLDRPIGALVGEVSPAGPAAAAGMRPGDVIIGYDGKEITQMSMVPTLVAQTPVGREVKVTVIRQGEKKELMVTIGKLEEDEVATKVVGEAEEKLGLAVQELTPEVARSLGLKEQEGVLISNVEAGSAAAEAGLRRGEVIVEVNQQPVKNLEQYAGIMESALAEGSVLLLVRRGTQSRFVAIRLR</sequence>
<dbReference type="GO" id="GO:0042597">
    <property type="term" value="C:periplasmic space"/>
    <property type="evidence" value="ECO:0007669"/>
    <property type="project" value="UniProtKB-SubCell"/>
</dbReference>
<keyword evidence="11" id="KW-0720">Serine protease</keyword>
<dbReference type="PRINTS" id="PR00834">
    <property type="entry name" value="PROTEASES2C"/>
</dbReference>
<dbReference type="AlphaFoldDB" id="A0A7C2XQV5"/>
<feature type="active site" description="Charge relay system" evidence="14">
    <location>
        <position position="126"/>
    </location>
</feature>
<evidence type="ECO:0000256" key="7">
    <source>
        <dbReference type="ARBA" id="ARBA00022729"/>
    </source>
</evidence>
<evidence type="ECO:0000256" key="1">
    <source>
        <dbReference type="ARBA" id="ARBA00001772"/>
    </source>
</evidence>
<dbReference type="EMBL" id="DSDS01000065">
    <property type="protein sequence ID" value="HET97651.1"/>
    <property type="molecule type" value="Genomic_DNA"/>
</dbReference>
<accession>A0A7C2XQV5</accession>
<dbReference type="InterPro" id="IPR001478">
    <property type="entry name" value="PDZ"/>
</dbReference>
<dbReference type="PANTHER" id="PTHR22939:SF130">
    <property type="entry name" value="PERIPLASMIC SERINE ENDOPROTEASE DEGP-LIKE-RELATED"/>
    <property type="match status" value="1"/>
</dbReference>
<dbReference type="GO" id="GO:0004252">
    <property type="term" value="F:serine-type endopeptidase activity"/>
    <property type="evidence" value="ECO:0007669"/>
    <property type="project" value="InterPro"/>
</dbReference>
<dbReference type="GO" id="GO:0006508">
    <property type="term" value="P:proteolysis"/>
    <property type="evidence" value="ECO:0007669"/>
    <property type="project" value="UniProtKB-KW"/>
</dbReference>
<keyword evidence="6" id="KW-0645">Protease</keyword>
<evidence type="ECO:0000256" key="10">
    <source>
        <dbReference type="ARBA" id="ARBA00022801"/>
    </source>
</evidence>
<keyword evidence="8" id="KW-0677">Repeat</keyword>
<feature type="signal peptide" evidence="16">
    <location>
        <begin position="1"/>
        <end position="38"/>
    </location>
</feature>
<dbReference type="Pfam" id="PF13365">
    <property type="entry name" value="Trypsin_2"/>
    <property type="match status" value="1"/>
</dbReference>
<protein>
    <recommendedName>
        <fullName evidence="5">Probable periplasmic serine endoprotease DegP-like</fullName>
        <ecNumber evidence="4">3.4.21.107</ecNumber>
    </recommendedName>
    <alternativeName>
        <fullName evidence="13">Protease Do</fullName>
    </alternativeName>
</protein>
<dbReference type="InterPro" id="IPR036034">
    <property type="entry name" value="PDZ_sf"/>
</dbReference>
<keyword evidence="10" id="KW-0378">Hydrolase</keyword>
<keyword evidence="7 16" id="KW-0732">Signal</keyword>
<dbReference type="InterPro" id="IPR009003">
    <property type="entry name" value="Peptidase_S1_PA"/>
</dbReference>
<dbReference type="PANTHER" id="PTHR22939">
    <property type="entry name" value="SERINE PROTEASE FAMILY S1C HTRA-RELATED"/>
    <property type="match status" value="1"/>
</dbReference>
<comment type="subcellular location">
    <subcellularLocation>
        <location evidence="2">Periplasm</location>
    </subcellularLocation>
</comment>
<dbReference type="InterPro" id="IPR001940">
    <property type="entry name" value="Peptidase_S1C"/>
</dbReference>
<reference evidence="18" key="1">
    <citation type="journal article" date="2020" name="mSystems">
        <title>Genome- and Community-Level Interaction Insights into Carbon Utilization and Element Cycling Functions of Hydrothermarchaeota in Hydrothermal Sediment.</title>
        <authorList>
            <person name="Zhou Z."/>
            <person name="Liu Y."/>
            <person name="Xu W."/>
            <person name="Pan J."/>
            <person name="Luo Z.H."/>
            <person name="Li M."/>
        </authorList>
    </citation>
    <scope>NUCLEOTIDE SEQUENCE [LARGE SCALE GENOMIC DNA]</scope>
    <source>
        <strain evidence="18">SpSt-1224</strain>
    </source>
</reference>
<evidence type="ECO:0000256" key="13">
    <source>
        <dbReference type="ARBA" id="ARBA00032850"/>
    </source>
</evidence>
<evidence type="ECO:0000256" key="8">
    <source>
        <dbReference type="ARBA" id="ARBA00022737"/>
    </source>
</evidence>
<evidence type="ECO:0000313" key="18">
    <source>
        <dbReference type="EMBL" id="HET97651.1"/>
    </source>
</evidence>
<dbReference type="SMART" id="SM00228">
    <property type="entry name" value="PDZ"/>
    <property type="match status" value="2"/>
</dbReference>
<comment type="catalytic activity">
    <reaction evidence="1">
        <text>Acts on substrates that are at least partially unfolded. The cleavage site P1 residue is normally between a pair of hydrophobic residues, such as Val-|-Val.</text>
        <dbReference type="EC" id="3.4.21.107"/>
    </reaction>
</comment>